<evidence type="ECO:0000313" key="5">
    <source>
        <dbReference type="Proteomes" id="UP000242444"/>
    </source>
</evidence>
<dbReference type="AlphaFoldDB" id="A0A263CY90"/>
<protein>
    <recommendedName>
        <fullName evidence="6">DUF308 domain-containing protein</fullName>
    </recommendedName>
</protein>
<dbReference type="OrthoDB" id="5145029at2"/>
<evidence type="ECO:0000259" key="3">
    <source>
        <dbReference type="Pfam" id="PF23494"/>
    </source>
</evidence>
<proteinExistence type="predicted"/>
<dbReference type="InterPro" id="IPR057798">
    <property type="entry name" value="PH_YqeB"/>
</dbReference>
<feature type="domain" description="Cysteinyl-tRNA ligase anticodon binding" evidence="2">
    <location>
        <begin position="166"/>
        <end position="217"/>
    </location>
</feature>
<dbReference type="InParanoid" id="A0A263CY90"/>
<keyword evidence="1" id="KW-0472">Membrane</keyword>
<evidence type="ECO:0000256" key="1">
    <source>
        <dbReference type="SAM" id="Phobius"/>
    </source>
</evidence>
<dbReference type="Pfam" id="PF23494">
    <property type="entry name" value="bPH_10"/>
    <property type="match status" value="1"/>
</dbReference>
<keyword evidence="5" id="KW-1185">Reference proteome</keyword>
<gene>
    <name evidence="4" type="ORF">CFN78_27365</name>
</gene>
<comment type="caution">
    <text evidence="4">The sequence shown here is derived from an EMBL/GenBank/DDBJ whole genome shotgun (WGS) entry which is preliminary data.</text>
</comment>
<organism evidence="4 5">
    <name type="scientific">Amycolatopsis antarctica</name>
    <dbReference type="NCBI Taxonomy" id="1854586"/>
    <lineage>
        <taxon>Bacteria</taxon>
        <taxon>Bacillati</taxon>
        <taxon>Actinomycetota</taxon>
        <taxon>Actinomycetes</taxon>
        <taxon>Pseudonocardiales</taxon>
        <taxon>Pseudonocardiaceae</taxon>
        <taxon>Amycolatopsis</taxon>
    </lineage>
</organism>
<dbReference type="EMBL" id="NKYE01000026">
    <property type="protein sequence ID" value="OZM70065.1"/>
    <property type="molecule type" value="Genomic_DNA"/>
</dbReference>
<name>A0A263CY90_9PSEU</name>
<dbReference type="Pfam" id="PF23493">
    <property type="entry name" value="CysS_C"/>
    <property type="match status" value="1"/>
</dbReference>
<evidence type="ECO:0000259" key="2">
    <source>
        <dbReference type="Pfam" id="PF23493"/>
    </source>
</evidence>
<evidence type="ECO:0008006" key="6">
    <source>
        <dbReference type="Google" id="ProtNLM"/>
    </source>
</evidence>
<evidence type="ECO:0000313" key="4">
    <source>
        <dbReference type="EMBL" id="OZM70065.1"/>
    </source>
</evidence>
<dbReference type="InterPro" id="IPR056411">
    <property type="entry name" value="CysS_C"/>
</dbReference>
<feature type="transmembrane region" description="Helical" evidence="1">
    <location>
        <begin position="55"/>
        <end position="75"/>
    </location>
</feature>
<sequence>MVRDPASATLLAWAGFPLLGAGAGWLVRLLAEWVVSWPWAPFQGPAELIASLPEPALTVGALVVGALAGIVVAGIGQWESLVVTVDTERIRLARKGSTSEFTAGTVHAGCLDGKYLVLLGHDGAELAREPAGLDRERLTGALREHGHQWLDEDPYLAEFRLWVPDTPGLPAGANALLAARQKHVGKIDGDSSGRELRDELAKLGVVVRDRKKQQYWRLVRQADS</sequence>
<reference evidence="4 5" key="1">
    <citation type="submission" date="2017-07" db="EMBL/GenBank/DDBJ databases">
        <title>Amycolatopsis antarcticus sp. nov., isolated from the surface of an Antarcticus brown macroalga.</title>
        <authorList>
            <person name="Wang J."/>
            <person name="Leiva S."/>
            <person name="Huang J."/>
            <person name="Huang Y."/>
        </authorList>
    </citation>
    <scope>NUCLEOTIDE SEQUENCE [LARGE SCALE GENOMIC DNA]</scope>
    <source>
        <strain evidence="4 5">AU-G6</strain>
    </source>
</reference>
<keyword evidence="1" id="KW-1133">Transmembrane helix</keyword>
<dbReference type="Proteomes" id="UP000242444">
    <property type="component" value="Unassembled WGS sequence"/>
</dbReference>
<feature type="domain" description="YqeB PH" evidence="3">
    <location>
        <begin position="2"/>
        <end position="149"/>
    </location>
</feature>
<accession>A0A263CY90</accession>
<keyword evidence="1" id="KW-0812">Transmembrane</keyword>